<keyword evidence="1" id="KW-0472">Membrane</keyword>
<dbReference type="Proteomes" id="UP000263268">
    <property type="component" value="Unassembled WGS sequence"/>
</dbReference>
<evidence type="ECO:0000313" key="3">
    <source>
        <dbReference type="Proteomes" id="UP000263268"/>
    </source>
</evidence>
<comment type="caution">
    <text evidence="2">The sequence shown here is derived from an EMBL/GenBank/DDBJ whole genome shotgun (WGS) entry which is preliminary data.</text>
</comment>
<feature type="transmembrane region" description="Helical" evidence="1">
    <location>
        <begin position="12"/>
        <end position="34"/>
    </location>
</feature>
<keyword evidence="1" id="KW-1133">Transmembrane helix</keyword>
<name>A0A3D6BLT4_9FLAO</name>
<reference evidence="2 3" key="1">
    <citation type="journal article" date="2018" name="Nat. Biotechnol.">
        <title>A standardized bacterial taxonomy based on genome phylogeny substantially revises the tree of life.</title>
        <authorList>
            <person name="Parks D.H."/>
            <person name="Chuvochina M."/>
            <person name="Waite D.W."/>
            <person name="Rinke C."/>
            <person name="Skarshewski A."/>
            <person name="Chaumeil P.A."/>
            <person name="Hugenholtz P."/>
        </authorList>
    </citation>
    <scope>NUCLEOTIDE SEQUENCE [LARGE SCALE GENOMIC DNA]</scope>
    <source>
        <strain evidence="2">UBA10227</strain>
    </source>
</reference>
<evidence type="ECO:0000313" key="2">
    <source>
        <dbReference type="EMBL" id="HCY80113.1"/>
    </source>
</evidence>
<organism evidence="2 3">
    <name type="scientific">Xanthomarina gelatinilytica</name>
    <dbReference type="NCBI Taxonomy" id="1137281"/>
    <lineage>
        <taxon>Bacteria</taxon>
        <taxon>Pseudomonadati</taxon>
        <taxon>Bacteroidota</taxon>
        <taxon>Flavobacteriia</taxon>
        <taxon>Flavobacteriales</taxon>
        <taxon>Flavobacteriaceae</taxon>
        <taxon>Xanthomarina</taxon>
    </lineage>
</organism>
<dbReference type="AlphaFoldDB" id="A0A3D6BLT4"/>
<accession>A0A3D6BLT4</accession>
<gene>
    <name evidence="2" type="ORF">DHV22_00135</name>
</gene>
<keyword evidence="1" id="KW-0812">Transmembrane</keyword>
<sequence length="74" mass="8407">MAITILNDLWSVINLLLVCAVITATVIINILMALRMGFFFKSYRDPVGAFKREQTLKSVYDQAIEQEEISGNRL</sequence>
<evidence type="ECO:0000256" key="1">
    <source>
        <dbReference type="SAM" id="Phobius"/>
    </source>
</evidence>
<protein>
    <submittedName>
        <fullName evidence="2">Uncharacterized protein</fullName>
    </submittedName>
</protein>
<dbReference type="EMBL" id="DPRK01000003">
    <property type="protein sequence ID" value="HCY80113.1"/>
    <property type="molecule type" value="Genomic_DNA"/>
</dbReference>
<proteinExistence type="predicted"/>